<dbReference type="GO" id="GO:0016705">
    <property type="term" value="F:oxidoreductase activity, acting on paired donors, with incorporation or reduction of molecular oxygen"/>
    <property type="evidence" value="ECO:0007669"/>
    <property type="project" value="InterPro"/>
</dbReference>
<feature type="non-terminal residue" evidence="7">
    <location>
        <position position="131"/>
    </location>
</feature>
<evidence type="ECO:0000313" key="7">
    <source>
        <dbReference type="EMBL" id="GFT01476.1"/>
    </source>
</evidence>
<evidence type="ECO:0000256" key="3">
    <source>
        <dbReference type="ARBA" id="ARBA00022723"/>
    </source>
</evidence>
<organism evidence="7 9">
    <name type="scientific">Nephila pilipes</name>
    <name type="common">Giant wood spider</name>
    <name type="synonym">Nephila maculata</name>
    <dbReference type="NCBI Taxonomy" id="299642"/>
    <lineage>
        <taxon>Eukaryota</taxon>
        <taxon>Metazoa</taxon>
        <taxon>Ecdysozoa</taxon>
        <taxon>Arthropoda</taxon>
        <taxon>Chelicerata</taxon>
        <taxon>Arachnida</taxon>
        <taxon>Araneae</taxon>
        <taxon>Araneomorphae</taxon>
        <taxon>Entelegynae</taxon>
        <taxon>Araneoidea</taxon>
        <taxon>Nephilidae</taxon>
        <taxon>Nephila</taxon>
    </lineage>
</organism>
<dbReference type="GO" id="GO:0020037">
    <property type="term" value="F:heme binding"/>
    <property type="evidence" value="ECO:0007669"/>
    <property type="project" value="InterPro"/>
</dbReference>
<dbReference type="SUPFAM" id="SSF48264">
    <property type="entry name" value="Cytochrome P450"/>
    <property type="match status" value="1"/>
</dbReference>
<keyword evidence="9" id="KW-1185">Reference proteome</keyword>
<keyword evidence="4" id="KW-0560">Oxidoreductase</keyword>
<name>A0A8X6N9E5_NEPPI</name>
<proteinExistence type="inferred from homology"/>
<dbReference type="EMBL" id="BMAW01122422">
    <property type="protein sequence ID" value="GFT98770.1"/>
    <property type="molecule type" value="Genomic_DNA"/>
</dbReference>
<dbReference type="AlphaFoldDB" id="A0A8X6N9E5"/>
<evidence type="ECO:0000256" key="6">
    <source>
        <dbReference type="ARBA" id="ARBA00023033"/>
    </source>
</evidence>
<dbReference type="PANTHER" id="PTHR24302:SF15">
    <property type="entry name" value="FATTY-ACID PEROXYGENASE"/>
    <property type="match status" value="1"/>
</dbReference>
<dbReference type="OrthoDB" id="2789670at2759"/>
<gene>
    <name evidence="7" type="ORF">NPIL_330161</name>
    <name evidence="8" type="ORF">NPIL_641741</name>
</gene>
<evidence type="ECO:0000313" key="9">
    <source>
        <dbReference type="Proteomes" id="UP000887013"/>
    </source>
</evidence>
<dbReference type="EMBL" id="BMAW01006956">
    <property type="protein sequence ID" value="GFT01476.1"/>
    <property type="molecule type" value="Genomic_DNA"/>
</dbReference>
<dbReference type="Gene3D" id="1.10.630.10">
    <property type="entry name" value="Cytochrome P450"/>
    <property type="match status" value="1"/>
</dbReference>
<keyword evidence="3" id="KW-0479">Metal-binding</keyword>
<dbReference type="InterPro" id="IPR036396">
    <property type="entry name" value="Cyt_P450_sf"/>
</dbReference>
<dbReference type="InterPro" id="IPR050705">
    <property type="entry name" value="Cytochrome_P450_3A"/>
</dbReference>
<reference evidence="7" key="1">
    <citation type="submission" date="2020-08" db="EMBL/GenBank/DDBJ databases">
        <title>Multicomponent nature underlies the extraordinary mechanical properties of spider dragline silk.</title>
        <authorList>
            <person name="Kono N."/>
            <person name="Nakamura H."/>
            <person name="Mori M."/>
            <person name="Yoshida Y."/>
            <person name="Ohtoshi R."/>
            <person name="Malay A.D."/>
            <person name="Moran D.A.P."/>
            <person name="Tomita M."/>
            <person name="Numata K."/>
            <person name="Arakawa K."/>
        </authorList>
    </citation>
    <scope>NUCLEOTIDE SEQUENCE</scope>
</reference>
<keyword evidence="2" id="KW-0349">Heme</keyword>
<comment type="similarity">
    <text evidence="1">Belongs to the cytochrome P450 family.</text>
</comment>
<evidence type="ECO:0000256" key="2">
    <source>
        <dbReference type="ARBA" id="ARBA00022617"/>
    </source>
</evidence>
<evidence type="ECO:0000256" key="5">
    <source>
        <dbReference type="ARBA" id="ARBA00023004"/>
    </source>
</evidence>
<evidence type="ECO:0000256" key="1">
    <source>
        <dbReference type="ARBA" id="ARBA00010617"/>
    </source>
</evidence>
<keyword evidence="5" id="KW-0408">Iron</keyword>
<dbReference type="GO" id="GO:0005506">
    <property type="term" value="F:iron ion binding"/>
    <property type="evidence" value="ECO:0007669"/>
    <property type="project" value="InterPro"/>
</dbReference>
<keyword evidence="6" id="KW-0503">Monooxygenase</keyword>
<protein>
    <submittedName>
        <fullName evidence="7">Uncharacterized protein</fullName>
    </submittedName>
</protein>
<dbReference type="InterPro" id="IPR001128">
    <property type="entry name" value="Cyt_P450"/>
</dbReference>
<feature type="non-terminal residue" evidence="7">
    <location>
        <position position="1"/>
    </location>
</feature>
<dbReference type="GO" id="GO:0008395">
    <property type="term" value="F:steroid hydroxylase activity"/>
    <property type="evidence" value="ECO:0007669"/>
    <property type="project" value="TreeGrafter"/>
</dbReference>
<dbReference type="Pfam" id="PF00067">
    <property type="entry name" value="p450"/>
    <property type="match status" value="1"/>
</dbReference>
<comment type="caution">
    <text evidence="7">The sequence shown here is derived from an EMBL/GenBank/DDBJ whole genome shotgun (WGS) entry which is preliminary data.</text>
</comment>
<accession>A0A8X6N9E5</accession>
<dbReference type="PANTHER" id="PTHR24302">
    <property type="entry name" value="CYTOCHROME P450 FAMILY 3"/>
    <property type="match status" value="1"/>
</dbReference>
<evidence type="ECO:0000313" key="8">
    <source>
        <dbReference type="EMBL" id="GFT98770.1"/>
    </source>
</evidence>
<dbReference type="Proteomes" id="UP000887013">
    <property type="component" value="Unassembled WGS sequence"/>
</dbReference>
<sequence>TVKKAFDKQSLKNMFEDVTDKSSRLVERLKMVAEKGKLINVKRAFGTFTMDVIVKACFDTDIDAINNPDNKYMEYGRRIFCRGDELGEKFVFQSHYPTICKWLSFLADNEALLFFKKEAIKIIQKRMNDGS</sequence>
<evidence type="ECO:0000256" key="4">
    <source>
        <dbReference type="ARBA" id="ARBA00023002"/>
    </source>
</evidence>